<evidence type="ECO:0000313" key="2">
    <source>
        <dbReference type="EMBL" id="RPD57791.1"/>
    </source>
</evidence>
<feature type="compositionally biased region" description="Polar residues" evidence="1">
    <location>
        <begin position="205"/>
        <end position="216"/>
    </location>
</feature>
<evidence type="ECO:0000313" key="3">
    <source>
        <dbReference type="Proteomes" id="UP000313359"/>
    </source>
</evidence>
<feature type="compositionally biased region" description="Basic residues" evidence="1">
    <location>
        <begin position="1"/>
        <end position="12"/>
    </location>
</feature>
<reference evidence="2" key="1">
    <citation type="journal article" date="2018" name="Genome Biol. Evol.">
        <title>Genomics and development of Lentinus tigrinus, a white-rot wood-decaying mushroom with dimorphic fruiting bodies.</title>
        <authorList>
            <person name="Wu B."/>
            <person name="Xu Z."/>
            <person name="Knudson A."/>
            <person name="Carlson A."/>
            <person name="Chen N."/>
            <person name="Kovaka S."/>
            <person name="LaButti K."/>
            <person name="Lipzen A."/>
            <person name="Pennachio C."/>
            <person name="Riley R."/>
            <person name="Schakwitz W."/>
            <person name="Umezawa K."/>
            <person name="Ohm R.A."/>
            <person name="Grigoriev I.V."/>
            <person name="Nagy L.G."/>
            <person name="Gibbons J."/>
            <person name="Hibbett D."/>
        </authorList>
    </citation>
    <scope>NUCLEOTIDE SEQUENCE [LARGE SCALE GENOMIC DNA]</scope>
    <source>
        <strain evidence="2">ALCF2SS1-6</strain>
    </source>
</reference>
<name>A0A5C2S2Y6_9APHY</name>
<feature type="compositionally biased region" description="Basic and acidic residues" evidence="1">
    <location>
        <begin position="388"/>
        <end position="400"/>
    </location>
</feature>
<dbReference type="EMBL" id="ML122279">
    <property type="protein sequence ID" value="RPD57791.1"/>
    <property type="molecule type" value="Genomic_DNA"/>
</dbReference>
<evidence type="ECO:0000256" key="1">
    <source>
        <dbReference type="SAM" id="MobiDB-lite"/>
    </source>
</evidence>
<feature type="compositionally biased region" description="Basic and acidic residues" evidence="1">
    <location>
        <begin position="267"/>
        <end position="278"/>
    </location>
</feature>
<accession>A0A5C2S2Y6</accession>
<organism evidence="2 3">
    <name type="scientific">Lentinus tigrinus ALCF2SS1-6</name>
    <dbReference type="NCBI Taxonomy" id="1328759"/>
    <lineage>
        <taxon>Eukaryota</taxon>
        <taxon>Fungi</taxon>
        <taxon>Dikarya</taxon>
        <taxon>Basidiomycota</taxon>
        <taxon>Agaricomycotina</taxon>
        <taxon>Agaricomycetes</taxon>
        <taxon>Polyporales</taxon>
        <taxon>Polyporaceae</taxon>
        <taxon>Lentinus</taxon>
    </lineage>
</organism>
<feature type="region of interest" description="Disordered" evidence="1">
    <location>
        <begin position="355"/>
        <end position="415"/>
    </location>
</feature>
<protein>
    <submittedName>
        <fullName evidence="2">Uncharacterized protein</fullName>
    </submittedName>
</protein>
<dbReference type="AlphaFoldDB" id="A0A5C2S2Y6"/>
<gene>
    <name evidence="2" type="ORF">L227DRAFT_602360</name>
</gene>
<feature type="region of interest" description="Disordered" evidence="1">
    <location>
        <begin position="1"/>
        <end position="278"/>
    </location>
</feature>
<proteinExistence type="predicted"/>
<keyword evidence="3" id="KW-1185">Reference proteome</keyword>
<sequence length="415" mass="45682">MNPKKRALRSKRPAPPDEEVASNADTEPVVPENAAPQAGPSRLSRRASRSNVSPVISGAKEWRGESASMRLSKRMRSGEQRASPVRTIGSRPAQDTVSRPSQGAGEARGSASLAVLEQRAARSPQPYNADDLKVAPDTAQLRENLSDSDALRHEAHPSPVKGTGQRPPSAQPPVFRPIVVGERQGEPAFRGPVFTLPTAEDKARMQQNQPRGTSRLPNVPPRGPVFRPPSVRVARPQNVPRASENPAQDAPIREPSRAVGRTAVENTRPRGPGEHVRPTLEELNEILADLEDKSADYPKIAQEIARLQRVMGLLKSKETWMEDALKQVQRVRLVLEKHYMPKVKGQHSLLKVPMPTNQATREQRPGAAAEEENPFFYGGDVPSVPPVRDGKRKSVERDMPDESPPQKRFRSSMNP</sequence>
<feature type="compositionally biased region" description="Pro residues" evidence="1">
    <location>
        <begin position="218"/>
        <end position="227"/>
    </location>
</feature>
<dbReference type="Proteomes" id="UP000313359">
    <property type="component" value="Unassembled WGS sequence"/>
</dbReference>
<dbReference type="OrthoDB" id="10607876at2759"/>